<name>M1H5V4_NAEFO</name>
<evidence type="ECO:0000256" key="1">
    <source>
        <dbReference type="SAM" id="MobiDB-lite"/>
    </source>
</evidence>
<proteinExistence type="predicted"/>
<evidence type="ECO:0000313" key="2">
    <source>
        <dbReference type="EMBL" id="AGE43967.1"/>
    </source>
</evidence>
<sequence>MIDPNGFEKKGSLSKMDPPKGREKNGSFANGFIKFPNGSLLATFIMVLPALLLLEEALNGVEICACRFIEGAEEEEKESVDEEKLPPPGCEETCCCFLTNTGISPLLDLDVVEVLVEMTRPSRSMTLCVVVVFKPP</sequence>
<reference evidence="2" key="1">
    <citation type="journal article" date="2013" name="J. Eukaryot. Microbiol.">
        <title>The Mitochondrial Genome and a 60-kb Nuclear DNA Segment from Naegleria fowleri, the Causative Agent of Primary Amoebic Meningoencephalitis.</title>
        <authorList>
            <person name="Herman E.K."/>
            <person name="Greninger A.L."/>
            <person name="Visvesvara G.S."/>
            <person name="Marciano-Cabral F."/>
            <person name="Dacks J.B."/>
            <person name="Chiu C.Y."/>
        </authorList>
    </citation>
    <scope>NUCLEOTIDE SEQUENCE</scope>
</reference>
<organism evidence="2">
    <name type="scientific">Naegleria fowleri</name>
    <name type="common">Brain eating amoeba</name>
    <dbReference type="NCBI Taxonomy" id="5763"/>
    <lineage>
        <taxon>Eukaryota</taxon>
        <taxon>Discoba</taxon>
        <taxon>Heterolobosea</taxon>
        <taxon>Tetramitia</taxon>
        <taxon>Eutetramitia</taxon>
        <taxon>Vahlkampfiidae</taxon>
        <taxon>Naegleria</taxon>
    </lineage>
</organism>
<dbReference type="EMBL" id="JX827422">
    <property type="protein sequence ID" value="AGE43967.1"/>
    <property type="molecule type" value="Genomic_DNA"/>
</dbReference>
<protein>
    <submittedName>
        <fullName evidence="2">Uncharacterized protein</fullName>
    </submittedName>
</protein>
<dbReference type="AlphaFoldDB" id="M1H5V4"/>
<accession>M1H5V4</accession>
<feature type="region of interest" description="Disordered" evidence="1">
    <location>
        <begin position="1"/>
        <end position="23"/>
    </location>
</feature>